<gene>
    <name evidence="2" type="ORF">MQP27_41755</name>
</gene>
<protein>
    <recommendedName>
        <fullName evidence="4">Peptidase</fullName>
    </recommendedName>
</protein>
<dbReference type="Proteomes" id="UP001165269">
    <property type="component" value="Unassembled WGS sequence"/>
</dbReference>
<keyword evidence="1" id="KW-1133">Transmembrane helix</keyword>
<feature type="transmembrane region" description="Helical" evidence="1">
    <location>
        <begin position="26"/>
        <end position="45"/>
    </location>
</feature>
<proteinExistence type="predicted"/>
<keyword evidence="1" id="KW-0472">Membrane</keyword>
<evidence type="ECO:0000313" key="2">
    <source>
        <dbReference type="EMBL" id="MCI3277615.1"/>
    </source>
</evidence>
<comment type="caution">
    <text evidence="2">The sequence shown here is derived from an EMBL/GenBank/DDBJ whole genome shotgun (WGS) entry which is preliminary data.</text>
</comment>
<evidence type="ECO:0000313" key="3">
    <source>
        <dbReference type="Proteomes" id="UP001165269"/>
    </source>
</evidence>
<name>A0ABS9YM37_9ACTN</name>
<dbReference type="EMBL" id="JALDAY010000015">
    <property type="protein sequence ID" value="MCI3277615.1"/>
    <property type="molecule type" value="Genomic_DNA"/>
</dbReference>
<evidence type="ECO:0000256" key="1">
    <source>
        <dbReference type="SAM" id="Phobius"/>
    </source>
</evidence>
<reference evidence="2" key="1">
    <citation type="submission" date="2022-03" db="EMBL/GenBank/DDBJ databases">
        <title>Streptomyces 7R015 and 7R016 isolated from Barleria lupulina in Thailand.</title>
        <authorList>
            <person name="Kanchanasin P."/>
            <person name="Phongsopitanun W."/>
            <person name="Tanasupawat S."/>
        </authorList>
    </citation>
    <scope>NUCLEOTIDE SEQUENCE</scope>
    <source>
        <strain evidence="2">7R015</strain>
    </source>
</reference>
<organism evidence="2 3">
    <name type="scientific">Streptomyces cylindrosporus</name>
    <dbReference type="NCBI Taxonomy" id="2927583"/>
    <lineage>
        <taxon>Bacteria</taxon>
        <taxon>Bacillati</taxon>
        <taxon>Actinomycetota</taxon>
        <taxon>Actinomycetes</taxon>
        <taxon>Kitasatosporales</taxon>
        <taxon>Streptomycetaceae</taxon>
        <taxon>Streptomyces</taxon>
    </lineage>
</organism>
<dbReference type="RefSeq" id="WP_242775453.1">
    <property type="nucleotide sequence ID" value="NZ_JALDAY010000015.1"/>
</dbReference>
<keyword evidence="3" id="KW-1185">Reference proteome</keyword>
<evidence type="ECO:0008006" key="4">
    <source>
        <dbReference type="Google" id="ProtNLM"/>
    </source>
</evidence>
<sequence>MYDEGALAKTGVGALTIAGVSLTLDWLLGLAIALILLGAVSYRIVTRNRADG</sequence>
<keyword evidence="1" id="KW-0812">Transmembrane</keyword>
<accession>A0ABS9YM37</accession>